<evidence type="ECO:0000313" key="2">
    <source>
        <dbReference type="EMBL" id="ACF92874.1"/>
    </source>
</evidence>
<protein>
    <submittedName>
        <fullName evidence="2">Gp74</fullName>
    </submittedName>
</protein>
<dbReference type="InterPro" id="IPR003615">
    <property type="entry name" value="HNH_nuc"/>
</dbReference>
<dbReference type="HOGENOM" id="CLU_108879_2_1_6"/>
<name>A0A0N1R153_SALSV</name>
<feature type="domain" description="HNH nuclease" evidence="1">
    <location>
        <begin position="24"/>
        <end position="94"/>
    </location>
</feature>
<proteinExistence type="predicted"/>
<dbReference type="SMART" id="SM00507">
    <property type="entry name" value="HNHc"/>
    <property type="match status" value="1"/>
</dbReference>
<accession>A0A0N1R153</accession>
<evidence type="ECO:0000259" key="1">
    <source>
        <dbReference type="SMART" id="SM00507"/>
    </source>
</evidence>
<evidence type="ECO:0000313" key="3">
    <source>
        <dbReference type="Proteomes" id="UP000001865"/>
    </source>
</evidence>
<dbReference type="EMBL" id="CP001127">
    <property type="protein sequence ID" value="ACF92874.1"/>
    <property type="molecule type" value="Genomic_DNA"/>
</dbReference>
<dbReference type="FunFam" id="1.10.30.50:FF:000010">
    <property type="entry name" value="HNH endonuclease"/>
    <property type="match status" value="1"/>
</dbReference>
<dbReference type="CDD" id="cd00085">
    <property type="entry name" value="HNHc"/>
    <property type="match status" value="1"/>
</dbReference>
<sequence length="125" mass="14625">MMTDSHLDRYRMNKSSRIYGSKWDRERLLFLRTHPLCAMCHEQGRVTAATVVDHIIPHKLKEALNSGNAEAIAKAQKLFWSRKNWQGLCKQHHDSTKQRMEKRGVVVGCDENGIPLDRASHWFRR</sequence>
<dbReference type="Gene3D" id="1.10.30.50">
    <property type="match status" value="1"/>
</dbReference>
<dbReference type="Proteomes" id="UP000001865">
    <property type="component" value="Chromosome"/>
</dbReference>
<dbReference type="AlphaFoldDB" id="A0A0N1R153"/>
<organism evidence="2 3">
    <name type="scientific">Salmonella schwarzengrund (strain CVM19633)</name>
    <dbReference type="NCBI Taxonomy" id="439843"/>
    <lineage>
        <taxon>Bacteria</taxon>
        <taxon>Pseudomonadati</taxon>
        <taxon>Pseudomonadota</taxon>
        <taxon>Gammaproteobacteria</taxon>
        <taxon>Enterobacterales</taxon>
        <taxon>Enterobacteriaceae</taxon>
        <taxon>Salmonella</taxon>
    </lineage>
</organism>
<reference evidence="2 3" key="1">
    <citation type="journal article" date="2011" name="J. Bacteriol.">
        <title>Comparative genomics of 28 Salmonella enterica isolates: evidence for CRISPR-mediated adaptive sublineage evolution.</title>
        <authorList>
            <person name="Fricke W.F."/>
            <person name="Mammel M.K."/>
            <person name="McDermott P.F."/>
            <person name="Tartera C."/>
            <person name="White D.G."/>
            <person name="Leclerc J.E."/>
            <person name="Ravel J."/>
            <person name="Cebula T.A."/>
        </authorList>
    </citation>
    <scope>NUCLEOTIDE SEQUENCE [LARGE SCALE GENOMIC DNA]</scope>
    <source>
        <strain evidence="2 3">CVM19633</strain>
    </source>
</reference>
<dbReference type="KEGG" id="sew:SeSA_A4460"/>
<gene>
    <name evidence="2" type="ordered locus">SeSA_A4460</name>
</gene>